<evidence type="ECO:0000313" key="2">
    <source>
        <dbReference type="EMBL" id="VDI78363.1"/>
    </source>
</evidence>
<name>A0A8B6HFF9_MYTGA</name>
<dbReference type="EMBL" id="UYJE01009956">
    <property type="protein sequence ID" value="VDI78363.1"/>
    <property type="molecule type" value="Genomic_DNA"/>
</dbReference>
<feature type="region of interest" description="Disordered" evidence="1">
    <location>
        <begin position="43"/>
        <end position="71"/>
    </location>
</feature>
<evidence type="ECO:0000313" key="3">
    <source>
        <dbReference type="Proteomes" id="UP000596742"/>
    </source>
</evidence>
<sequence>MHELHAKFTADFDDEHSFVSDNLPGMIGEKEICPPEIIPVSANESENHSDTCPTNLGIPESEYSQENSRRSKGYVPRRLLALYPQRKHRNMWPAREKFKRAEEENVPGPSSPEVPEDDIQPLPFRQSSSGNTRHLSENQVLNQIDDDDNDHEDSTSMETAPYSPIPVRQTITAAVHTGETPPVQSARRCQEPVARMLNQVLDTLFIYPHHHQTCQMEHQSCQ</sequence>
<dbReference type="AlphaFoldDB" id="A0A8B6HFF9"/>
<dbReference type="Proteomes" id="UP000596742">
    <property type="component" value="Unassembled WGS sequence"/>
</dbReference>
<evidence type="ECO:0000256" key="1">
    <source>
        <dbReference type="SAM" id="MobiDB-lite"/>
    </source>
</evidence>
<proteinExistence type="predicted"/>
<accession>A0A8B6HFF9</accession>
<organism evidence="2 3">
    <name type="scientific">Mytilus galloprovincialis</name>
    <name type="common">Mediterranean mussel</name>
    <dbReference type="NCBI Taxonomy" id="29158"/>
    <lineage>
        <taxon>Eukaryota</taxon>
        <taxon>Metazoa</taxon>
        <taxon>Spiralia</taxon>
        <taxon>Lophotrochozoa</taxon>
        <taxon>Mollusca</taxon>
        <taxon>Bivalvia</taxon>
        <taxon>Autobranchia</taxon>
        <taxon>Pteriomorphia</taxon>
        <taxon>Mytilida</taxon>
        <taxon>Mytiloidea</taxon>
        <taxon>Mytilidae</taxon>
        <taxon>Mytilinae</taxon>
        <taxon>Mytilus</taxon>
    </lineage>
</organism>
<feature type="compositionally biased region" description="Polar residues" evidence="1">
    <location>
        <begin position="125"/>
        <end position="142"/>
    </location>
</feature>
<feature type="region of interest" description="Disordered" evidence="1">
    <location>
        <begin position="98"/>
        <end position="167"/>
    </location>
</feature>
<reference evidence="2" key="1">
    <citation type="submission" date="2018-11" db="EMBL/GenBank/DDBJ databases">
        <authorList>
            <person name="Alioto T."/>
            <person name="Alioto T."/>
        </authorList>
    </citation>
    <scope>NUCLEOTIDE SEQUENCE</scope>
</reference>
<protein>
    <submittedName>
        <fullName evidence="2">Uncharacterized protein</fullName>
    </submittedName>
</protein>
<comment type="caution">
    <text evidence="2">The sequence shown here is derived from an EMBL/GenBank/DDBJ whole genome shotgun (WGS) entry which is preliminary data.</text>
</comment>
<keyword evidence="3" id="KW-1185">Reference proteome</keyword>
<gene>
    <name evidence="2" type="ORF">MGAL_10B031011</name>
</gene>